<keyword evidence="4" id="KW-1185">Reference proteome</keyword>
<dbReference type="Gene3D" id="2.60.40.10">
    <property type="entry name" value="Immunoglobulins"/>
    <property type="match status" value="5"/>
</dbReference>
<dbReference type="RefSeq" id="WP_149045037.1">
    <property type="nucleotide sequence ID" value="NZ_VTFR01000014.1"/>
</dbReference>
<feature type="domain" description="Big-1" evidence="2">
    <location>
        <begin position="368"/>
        <end position="460"/>
    </location>
</feature>
<proteinExistence type="inferred from homology"/>
<gene>
    <name evidence="3" type="ORF">FZO59_21070</name>
</gene>
<dbReference type="PANTHER" id="PTHR39576:SF2">
    <property type="entry name" value="ATTACHING AND EFFACING PROTEIN HOMOLOG-RELATED"/>
    <property type="match status" value="1"/>
</dbReference>
<feature type="domain" description="Big-1" evidence="2">
    <location>
        <begin position="271"/>
        <end position="361"/>
    </location>
</feature>
<evidence type="ECO:0000313" key="4">
    <source>
        <dbReference type="Proteomes" id="UP000323910"/>
    </source>
</evidence>
<dbReference type="SMART" id="SM00634">
    <property type="entry name" value="BID_1"/>
    <property type="match status" value="4"/>
</dbReference>
<dbReference type="Pfam" id="PF02369">
    <property type="entry name" value="Big_1"/>
    <property type="match status" value="3"/>
</dbReference>
<dbReference type="Proteomes" id="UP000323910">
    <property type="component" value="Unassembled WGS sequence"/>
</dbReference>
<feature type="non-terminal residue" evidence="3">
    <location>
        <position position="1"/>
    </location>
</feature>
<name>A0ABY3NXC4_9ENTR</name>
<accession>A0ABY3NXC4</accession>
<sequence>SVTANNNGVGILSLYDTRAGETKLTVMLADNADVTADDTVMYVPDESSSMISNMTVVKNWALAGYLEENIVTFDATDKFGNQIPNVNTDSFTADVFATGGQSEWKLNKLESGSFEIRLKGDISNIGYTVNVRYGSVAGSNVGVRVYFAGKLAPLSVVTNNVPANGQSKNVIKGRIYHGLEGPEGSLGPGLIKLNFTADNGAILTAVPGSDIYGGNGTNSLTIWSDSAGYAVVEVTNITPGDVTVTMTELSQGTTQSERTTVNFEPVVELKEGNVVIDPDNAPADGVSKNVVTATVTDQNGSPVSGAEVSFEVEEGPVLSVVNRTTGTDGKAVAELTSLQKGVFNVTAKVNNSEVTKPATFISDAIIKEENMIIDPDGNISNGLERNRVTVIVTDAAGNPLEGENVVFTVEEEPRLYLYPIITTTGDDGKAVAELASGKFGTYNVTATVNGKSTTKPTTFVQWGIGVGTVNIIKNNALADEEDTNEIEAIVDDGNINPVAGVKVTFWVEGNSNARPITFVENEVLTDENGRARTKIKANRPGDYQIVATAYDHGNVSASAWFTFKTSGLNVEKSALRVTPASITANNTESATIELKVRDKFDTSIPGQDVSFVVENEDGTLPAEGAITLSPVIEGDPVILDESGFYTATLKGATPGRYRITPFIEGERVGLSEMIELTSSARILDSE</sequence>
<protein>
    <recommendedName>
        <fullName evidence="2">Big-1 domain-containing protein</fullName>
    </recommendedName>
</protein>
<evidence type="ECO:0000256" key="1">
    <source>
        <dbReference type="ARBA" id="ARBA00010116"/>
    </source>
</evidence>
<dbReference type="Pfam" id="PF09134">
    <property type="entry name" value="Invasin_D3"/>
    <property type="match status" value="1"/>
</dbReference>
<reference evidence="3 4" key="1">
    <citation type="submission" date="2019-08" db="EMBL/GenBank/DDBJ databases">
        <title>The draft genome of Lelliottia nimipressuralis strain CICC 24156.</title>
        <authorList>
            <person name="Wu W."/>
            <person name="Feng Y."/>
            <person name="Zong Z."/>
        </authorList>
    </citation>
    <scope>NUCLEOTIDE SEQUENCE [LARGE SCALE GENOMIC DNA]</scope>
    <source>
        <strain evidence="3 4">CICC 24156</strain>
    </source>
</reference>
<dbReference type="InterPro" id="IPR008964">
    <property type="entry name" value="Invasin/intimin_cell_adhesion"/>
</dbReference>
<dbReference type="InterPro" id="IPR013783">
    <property type="entry name" value="Ig-like_fold"/>
</dbReference>
<dbReference type="InterPro" id="IPR051715">
    <property type="entry name" value="Intimin-Invasin_domain"/>
</dbReference>
<dbReference type="PROSITE" id="PS51127">
    <property type="entry name" value="BIG1"/>
    <property type="match status" value="4"/>
</dbReference>
<feature type="domain" description="Big-1" evidence="2">
    <location>
        <begin position="572"/>
        <end position="677"/>
    </location>
</feature>
<dbReference type="EMBL" id="VTFR01000014">
    <property type="protein sequence ID" value="TYT29275.1"/>
    <property type="molecule type" value="Genomic_DNA"/>
</dbReference>
<evidence type="ECO:0000313" key="3">
    <source>
        <dbReference type="EMBL" id="TYT29275.1"/>
    </source>
</evidence>
<dbReference type="InterPro" id="IPR003344">
    <property type="entry name" value="Big_1_dom"/>
</dbReference>
<evidence type="ECO:0000259" key="2">
    <source>
        <dbReference type="PROSITE" id="PS51127"/>
    </source>
</evidence>
<feature type="domain" description="Big-1" evidence="2">
    <location>
        <begin position="466"/>
        <end position="564"/>
    </location>
</feature>
<dbReference type="InterPro" id="IPR015217">
    <property type="entry name" value="Invasin_dom_3"/>
</dbReference>
<comment type="similarity">
    <text evidence="1">Belongs to the intimin/invasin family.</text>
</comment>
<comment type="caution">
    <text evidence="3">The sequence shown here is derived from an EMBL/GenBank/DDBJ whole genome shotgun (WGS) entry which is preliminary data.</text>
</comment>
<dbReference type="PANTHER" id="PTHR39576">
    <property type="entry name" value="ATTACHING AND EFFACING PROTEIN HOMOLOG-RELATED-RELATED"/>
    <property type="match status" value="1"/>
</dbReference>
<organism evidence="3 4">
    <name type="scientific">Lelliottia nimipressuralis</name>
    <dbReference type="NCBI Taxonomy" id="69220"/>
    <lineage>
        <taxon>Bacteria</taxon>
        <taxon>Pseudomonadati</taxon>
        <taxon>Pseudomonadota</taxon>
        <taxon>Gammaproteobacteria</taxon>
        <taxon>Enterobacterales</taxon>
        <taxon>Enterobacteriaceae</taxon>
        <taxon>Lelliottia</taxon>
    </lineage>
</organism>
<dbReference type="SUPFAM" id="SSF49373">
    <property type="entry name" value="Invasin/intimin cell-adhesion fragments"/>
    <property type="match status" value="4"/>
</dbReference>